<feature type="compositionally biased region" description="Basic and acidic residues" evidence="1">
    <location>
        <begin position="526"/>
        <end position="539"/>
    </location>
</feature>
<feature type="region of interest" description="Disordered" evidence="1">
    <location>
        <begin position="431"/>
        <end position="455"/>
    </location>
</feature>
<dbReference type="InterPro" id="IPR029423">
    <property type="entry name" value="LRRC37AB_C"/>
</dbReference>
<feature type="compositionally biased region" description="Polar residues" evidence="1">
    <location>
        <begin position="309"/>
        <end position="319"/>
    </location>
</feature>
<feature type="non-terminal residue" evidence="4">
    <location>
        <position position="707"/>
    </location>
</feature>
<evidence type="ECO:0000256" key="1">
    <source>
        <dbReference type="SAM" id="MobiDB-lite"/>
    </source>
</evidence>
<dbReference type="InterPro" id="IPR015753">
    <property type="entry name" value="LRRC37"/>
</dbReference>
<feature type="compositionally biased region" description="Basic and acidic residues" evidence="1">
    <location>
        <begin position="653"/>
        <end position="664"/>
    </location>
</feature>
<organism evidence="3 4">
    <name type="scientific">Galeopterus variegatus</name>
    <name type="common">Malayan flying lemur</name>
    <name type="synonym">Cynocephalus variegatus</name>
    <dbReference type="NCBI Taxonomy" id="482537"/>
    <lineage>
        <taxon>Eukaryota</taxon>
        <taxon>Metazoa</taxon>
        <taxon>Chordata</taxon>
        <taxon>Craniata</taxon>
        <taxon>Vertebrata</taxon>
        <taxon>Euteleostomi</taxon>
        <taxon>Mammalia</taxon>
        <taxon>Eutheria</taxon>
        <taxon>Euarchontoglires</taxon>
        <taxon>Dermoptera</taxon>
        <taxon>Cynocephalidae</taxon>
        <taxon>Galeopterus</taxon>
    </lineage>
</organism>
<dbReference type="Pfam" id="PF14914">
    <property type="entry name" value="LRRC37AB_C"/>
    <property type="match status" value="2"/>
</dbReference>
<accession>A0ABM0PZH5</accession>
<sequence>MGATQVSLTTIENTILMTLEMEKLILPSHMACYLCQFKNNIEVVCKTVKLHCDSTCLTSTTHCPEEASLKNPEGKFMKILKARKKNMSTELMIEPEKASSDKTGMNWVNMNEELDLNDKSEIIHALNYLFSYLPEGNLEVIQSTLLPFIKLLFSNVQDEDMPTGYLKKNTNSPSLIPESNNSPYTNKLGKLHFLKNLLDTETDEKIDEIKKKEKTAMLMQSSPLGPKVKHQLFLKKLETAQPQEDIPAKLESIGERLQRAYRVLKGRRGRKNRHVKQVRDQSIFEGSEHQEGSEQHKNSAADSPVTALKSVSTAKQPSETQWEYVSREIDLPPKHKDFSHPSLSSPGDQFELQVNQHLQSLMSNSDMRRLISHVLRTLKTDCSEPYVQMACAKLISRTGLLMKLLSERQEAKASKAEWDPDQWKSENYISESPEAQGEQKDQESPEVRTTAETGDPEFSIIYPLGPKVKHQLFLKKLETAQPQEDIPAKLESIGERLQRAYRVLKGRRGRKNRHVKQVRDQSIFEGSEHQEGSEQHKNPAADSPVTALRSVPTAKQSSEAQWEYVSRETDLPPKHKDFSHPSLSFPGDQFELQLNQHLQSLMSNNDMRRLISHVLRSLKTDCSEPYVQMACAKLISRTGLLMKLLSERQEAKASKAEWDPDQWKSENYISESPEAQGEQKDQESPELTKYVPGYGHDNKLILAISVT</sequence>
<dbReference type="PANTHER" id="PTHR23045:SF9">
    <property type="entry name" value="LEUCINE RICH REPEAT CONTAINING 37A-RELATED"/>
    <property type="match status" value="1"/>
</dbReference>
<feature type="region of interest" description="Disordered" evidence="1">
    <location>
        <begin position="508"/>
        <end position="546"/>
    </location>
</feature>
<feature type="region of interest" description="Disordered" evidence="1">
    <location>
        <begin position="653"/>
        <end position="693"/>
    </location>
</feature>
<gene>
    <name evidence="4" type="primary">LOC103581470</name>
</gene>
<evidence type="ECO:0000259" key="2">
    <source>
        <dbReference type="Pfam" id="PF14914"/>
    </source>
</evidence>
<reference evidence="4" key="1">
    <citation type="submission" date="2025-08" db="UniProtKB">
        <authorList>
            <consortium name="RefSeq"/>
        </authorList>
    </citation>
    <scope>IDENTIFICATION</scope>
</reference>
<feature type="domain" description="LRRC37A/B like protein 1 C-terminal" evidence="2">
    <location>
        <begin position="586"/>
        <end position="707"/>
    </location>
</feature>
<feature type="compositionally biased region" description="Basic and acidic residues" evidence="1">
    <location>
        <begin position="437"/>
        <end position="446"/>
    </location>
</feature>
<evidence type="ECO:0000313" key="3">
    <source>
        <dbReference type="Proteomes" id="UP000694923"/>
    </source>
</evidence>
<feature type="domain" description="LRRC37A/B like protein 1 C-terminal" evidence="2">
    <location>
        <begin position="345"/>
        <end position="448"/>
    </location>
</feature>
<feature type="compositionally biased region" description="Basic and acidic residues" evidence="1">
    <location>
        <begin position="286"/>
        <end position="299"/>
    </location>
</feature>
<dbReference type="Proteomes" id="UP000694923">
    <property type="component" value="Unplaced"/>
</dbReference>
<dbReference type="PANTHER" id="PTHR23045">
    <property type="entry name" value="LEUCINE-RICH REPEAT-CONTAINING PROTEIN 37A"/>
    <property type="match status" value="1"/>
</dbReference>
<proteinExistence type="predicted"/>
<keyword evidence="3" id="KW-1185">Reference proteome</keyword>
<evidence type="ECO:0000313" key="4">
    <source>
        <dbReference type="RefSeq" id="XP_008561516.1"/>
    </source>
</evidence>
<dbReference type="GeneID" id="103581470"/>
<dbReference type="RefSeq" id="XP_008561516.1">
    <property type="nucleotide sequence ID" value="XM_008563294.1"/>
</dbReference>
<protein>
    <submittedName>
        <fullName evidence="4">Leucine-rich repeat-containing protein 37A2-like</fullName>
    </submittedName>
</protein>
<feature type="compositionally biased region" description="Basic residues" evidence="1">
    <location>
        <begin position="267"/>
        <end position="276"/>
    </location>
</feature>
<feature type="region of interest" description="Disordered" evidence="1">
    <location>
        <begin position="267"/>
        <end position="319"/>
    </location>
</feature>
<name>A0ABM0PZH5_GALVR</name>